<protein>
    <submittedName>
        <fullName evidence="1">Uncharacterized protein</fullName>
    </submittedName>
</protein>
<gene>
    <name evidence="1" type="ORF">SDC9_197542</name>
</gene>
<accession>A0A645IF37</accession>
<dbReference type="EMBL" id="VSSQ01113610">
    <property type="protein sequence ID" value="MPN49918.1"/>
    <property type="molecule type" value="Genomic_DNA"/>
</dbReference>
<dbReference type="AlphaFoldDB" id="A0A645IF37"/>
<organism evidence="1">
    <name type="scientific">bioreactor metagenome</name>
    <dbReference type="NCBI Taxonomy" id="1076179"/>
    <lineage>
        <taxon>unclassified sequences</taxon>
        <taxon>metagenomes</taxon>
        <taxon>ecological metagenomes</taxon>
    </lineage>
</organism>
<name>A0A645IF37_9ZZZZ</name>
<reference evidence="1" key="1">
    <citation type="submission" date="2019-08" db="EMBL/GenBank/DDBJ databases">
        <authorList>
            <person name="Kucharzyk K."/>
            <person name="Murdoch R.W."/>
            <person name="Higgins S."/>
            <person name="Loffler F."/>
        </authorList>
    </citation>
    <scope>NUCLEOTIDE SEQUENCE</scope>
</reference>
<proteinExistence type="predicted"/>
<comment type="caution">
    <text evidence="1">The sequence shown here is derived from an EMBL/GenBank/DDBJ whole genome shotgun (WGS) entry which is preliminary data.</text>
</comment>
<evidence type="ECO:0000313" key="1">
    <source>
        <dbReference type="EMBL" id="MPN49918.1"/>
    </source>
</evidence>
<sequence>MIPFPGATDVYVDRDIHRLALARTETIYDRAKLAHALRRYTHLHLAERKRRHHTACAVKDSNSLGSRFHFPDQHIRKVGSQAQIVEHAHLFIIRFHVIFMRTFKDDAAPNVCQTLPPAAIFIFFYKPFSSP</sequence>